<comment type="caution">
    <text evidence="1">The sequence shown here is derived from an EMBL/GenBank/DDBJ whole genome shotgun (WGS) entry which is preliminary data.</text>
</comment>
<keyword evidence="2" id="KW-1185">Reference proteome</keyword>
<protein>
    <submittedName>
        <fullName evidence="1">Uncharacterized protein</fullName>
    </submittedName>
</protein>
<organism evidence="1 2">
    <name type="scientific">Mucilaginibacter psychrotolerans</name>
    <dbReference type="NCBI Taxonomy" id="1524096"/>
    <lineage>
        <taxon>Bacteria</taxon>
        <taxon>Pseudomonadati</taxon>
        <taxon>Bacteroidota</taxon>
        <taxon>Sphingobacteriia</taxon>
        <taxon>Sphingobacteriales</taxon>
        <taxon>Sphingobacteriaceae</taxon>
        <taxon>Mucilaginibacter</taxon>
    </lineage>
</organism>
<reference evidence="1 2" key="1">
    <citation type="journal article" date="2017" name="Int. J. Syst. Evol. Microbiol.">
        <title>Mucilaginibacterpsychrotolerans sp. nov., isolated from peatlands.</title>
        <authorList>
            <person name="Deng Y."/>
            <person name="Shen L."/>
            <person name="Xu B."/>
            <person name="Liu Y."/>
            <person name="Gu Z."/>
            <person name="Liu H."/>
            <person name="Zhou Y."/>
        </authorList>
    </citation>
    <scope>NUCLEOTIDE SEQUENCE [LARGE SCALE GENOMIC DNA]</scope>
    <source>
        <strain evidence="1 2">NH7-4</strain>
    </source>
</reference>
<accession>A0A4Y8SPN9</accession>
<evidence type="ECO:0000313" key="2">
    <source>
        <dbReference type="Proteomes" id="UP000297540"/>
    </source>
</evidence>
<evidence type="ECO:0000313" key="1">
    <source>
        <dbReference type="EMBL" id="TFF40641.1"/>
    </source>
</evidence>
<dbReference type="Proteomes" id="UP000297540">
    <property type="component" value="Unassembled WGS sequence"/>
</dbReference>
<dbReference type="RefSeq" id="WP_133230204.1">
    <property type="nucleotide sequence ID" value="NZ_SOZE01000001.1"/>
</dbReference>
<sequence>MKIIRTAIPLNGFNIDELTQPFTFNDFDIIKNPVFLQREFGFPILVKYLGLHEFNILVDSICFYAAIGCPDEICENPMLLSIPAFDKIDIFLTCLWFVKDNSCNAPNLFSYVLESGVYSFLNSHSLYTTCIGSHVETKFTDEELNRTVEIVQKLLNIAENDTFNKSIYTDAIVSIPKNGIHLGIMNQVDYNLRNRIERAFLFLKSARSSSFILMKISLYMNIYECLFTTDATEIVHKMAERVACYYTKDKSERLLTFRLIKDAYKIRSRYFHGKELEKKTTFTSTPDLLQRLDNLTRIVLTKIIIEDSSVFLRKDLEPYFEELIFS</sequence>
<dbReference type="AlphaFoldDB" id="A0A4Y8SPN9"/>
<gene>
    <name evidence="1" type="ORF">E2R66_00200</name>
</gene>
<dbReference type="EMBL" id="SOZE01000001">
    <property type="protein sequence ID" value="TFF40641.1"/>
    <property type="molecule type" value="Genomic_DNA"/>
</dbReference>
<dbReference type="OrthoDB" id="1260832at2"/>
<proteinExistence type="predicted"/>
<name>A0A4Y8SPN9_9SPHI</name>